<dbReference type="Proteomes" id="UP001500552">
    <property type="component" value="Unassembled WGS sequence"/>
</dbReference>
<organism evidence="3 4">
    <name type="scientific">Pontibacter saemangeumensis</name>
    <dbReference type="NCBI Taxonomy" id="1084525"/>
    <lineage>
        <taxon>Bacteria</taxon>
        <taxon>Pseudomonadati</taxon>
        <taxon>Bacteroidota</taxon>
        <taxon>Cytophagia</taxon>
        <taxon>Cytophagales</taxon>
        <taxon>Hymenobacteraceae</taxon>
        <taxon>Pontibacter</taxon>
    </lineage>
</organism>
<feature type="chain" id="PRO_5047324718" evidence="2">
    <location>
        <begin position="26"/>
        <end position="50"/>
    </location>
</feature>
<name>A0ABP8LDM2_9BACT</name>
<reference evidence="4" key="1">
    <citation type="journal article" date="2019" name="Int. J. Syst. Evol. Microbiol.">
        <title>The Global Catalogue of Microorganisms (GCM) 10K type strain sequencing project: providing services to taxonomists for standard genome sequencing and annotation.</title>
        <authorList>
            <consortium name="The Broad Institute Genomics Platform"/>
            <consortium name="The Broad Institute Genome Sequencing Center for Infectious Disease"/>
            <person name="Wu L."/>
            <person name="Ma J."/>
        </authorList>
    </citation>
    <scope>NUCLEOTIDE SEQUENCE [LARGE SCALE GENOMIC DNA]</scope>
    <source>
        <strain evidence="4">JCM 17926</strain>
    </source>
</reference>
<feature type="signal peptide" evidence="2">
    <location>
        <begin position="1"/>
        <end position="25"/>
    </location>
</feature>
<dbReference type="RefSeq" id="WP_345157021.1">
    <property type="nucleotide sequence ID" value="NZ_BAABHC010000003.1"/>
</dbReference>
<evidence type="ECO:0000313" key="3">
    <source>
        <dbReference type="EMBL" id="GAA4426419.1"/>
    </source>
</evidence>
<accession>A0ABP8LDM2</accession>
<dbReference type="EMBL" id="BAABHC010000003">
    <property type="protein sequence ID" value="GAA4426419.1"/>
    <property type="molecule type" value="Genomic_DNA"/>
</dbReference>
<evidence type="ECO:0000256" key="2">
    <source>
        <dbReference type="SAM" id="SignalP"/>
    </source>
</evidence>
<comment type="caution">
    <text evidence="3">The sequence shown here is derived from an EMBL/GenBank/DDBJ whole genome shotgun (WGS) entry which is preliminary data.</text>
</comment>
<evidence type="ECO:0000313" key="4">
    <source>
        <dbReference type="Proteomes" id="UP001500552"/>
    </source>
</evidence>
<evidence type="ECO:0000256" key="1">
    <source>
        <dbReference type="SAM" id="MobiDB-lite"/>
    </source>
</evidence>
<feature type="region of interest" description="Disordered" evidence="1">
    <location>
        <begin position="30"/>
        <end position="50"/>
    </location>
</feature>
<keyword evidence="4" id="KW-1185">Reference proteome</keyword>
<protein>
    <submittedName>
        <fullName evidence="3">Uncharacterized protein</fullName>
    </submittedName>
</protein>
<keyword evidence="2" id="KW-0732">Signal</keyword>
<sequence>MKKVMYMLMATGLLTFASCASTENAVEEGAEEVEDAAEEVEEEVEDAVDR</sequence>
<gene>
    <name evidence="3" type="ORF">GCM10023188_08460</name>
</gene>
<proteinExistence type="predicted"/>
<dbReference type="PROSITE" id="PS51257">
    <property type="entry name" value="PROKAR_LIPOPROTEIN"/>
    <property type="match status" value="1"/>
</dbReference>